<organism evidence="6 7">
    <name type="scientific">Cyprinus carpio</name>
    <name type="common">Common carp</name>
    <dbReference type="NCBI Taxonomy" id="7962"/>
    <lineage>
        <taxon>Eukaryota</taxon>
        <taxon>Metazoa</taxon>
        <taxon>Chordata</taxon>
        <taxon>Craniata</taxon>
        <taxon>Vertebrata</taxon>
        <taxon>Euteleostomi</taxon>
        <taxon>Actinopterygii</taxon>
        <taxon>Neopterygii</taxon>
        <taxon>Teleostei</taxon>
        <taxon>Ostariophysi</taxon>
        <taxon>Cypriniformes</taxon>
        <taxon>Cyprinidae</taxon>
        <taxon>Cyprininae</taxon>
        <taxon>Cyprinus</taxon>
    </lineage>
</organism>
<dbReference type="GO" id="GO:0061929">
    <property type="term" value="F:gamma-glutamylaminecyclotransferase activity"/>
    <property type="evidence" value="ECO:0007669"/>
    <property type="project" value="UniProtKB-UniRule"/>
</dbReference>
<dbReference type="Proteomes" id="UP000694701">
    <property type="component" value="Unplaced"/>
</dbReference>
<dbReference type="InterPro" id="IPR039126">
    <property type="entry name" value="GGACT"/>
</dbReference>
<dbReference type="PANTHER" id="PTHR12510:SF4">
    <property type="entry name" value="GAMMA-GLUTAMYLAMINECYCLOTRANSFERASE"/>
    <property type="match status" value="1"/>
</dbReference>
<dbReference type="InterPro" id="IPR013024">
    <property type="entry name" value="GGCT-like"/>
</dbReference>
<evidence type="ECO:0000313" key="7">
    <source>
        <dbReference type="Proteomes" id="UP000694701"/>
    </source>
</evidence>
<dbReference type="CDD" id="cd06661">
    <property type="entry name" value="GGCT_like"/>
    <property type="match status" value="1"/>
</dbReference>
<sequence length="143" mass="15991">EKGFRIIQTSLIINGLCTVVHMHHVFVYGTLKKGQPNHFKMLDSANAQAKCLARARTVERYPLVIATNDNITFLLNVPGMGQHVHGEIYCVYQRTTVQVEVEVQGGDGEGENTLKPGSIVKVFVYSKNKTEWLQKPTYESAIS</sequence>
<keyword evidence="3 4" id="KW-0456">Lyase</keyword>
<evidence type="ECO:0000256" key="3">
    <source>
        <dbReference type="ARBA" id="ARBA00023239"/>
    </source>
</evidence>
<comment type="catalytic activity">
    <reaction evidence="1 4">
        <text>epsilon-(gamma-L-glutamyl)-L-lysine = 5-oxo-L-proline + L-lysine</text>
        <dbReference type="Rhea" id="RHEA:16961"/>
        <dbReference type="ChEBI" id="CHEBI:32551"/>
        <dbReference type="ChEBI" id="CHEBI:58402"/>
        <dbReference type="ChEBI" id="CHEBI:133752"/>
        <dbReference type="EC" id="4.3.2.8"/>
    </reaction>
</comment>
<protein>
    <recommendedName>
        <fullName evidence="4">Gamma-glutamylaminecyclotransferase</fullName>
        <ecNumber evidence="4">4.3.2.8</ecNumber>
    </recommendedName>
</protein>
<dbReference type="GO" id="GO:0005829">
    <property type="term" value="C:cytosol"/>
    <property type="evidence" value="ECO:0007669"/>
    <property type="project" value="TreeGrafter"/>
</dbReference>
<dbReference type="Ensembl" id="ENSCCRT00020064904.1">
    <property type="protein sequence ID" value="ENSCCRP00020058894.1"/>
    <property type="gene ID" value="ENSCCRG00020027941.1"/>
</dbReference>
<dbReference type="SUPFAM" id="SSF110857">
    <property type="entry name" value="Gamma-glutamyl cyclotransferase-like"/>
    <property type="match status" value="1"/>
</dbReference>
<comment type="similarity">
    <text evidence="2 4">Belongs to the gamma-glutamylcyclotransferase family.</text>
</comment>
<evidence type="ECO:0000256" key="1">
    <source>
        <dbReference type="ARBA" id="ARBA00001684"/>
    </source>
</evidence>
<evidence type="ECO:0000256" key="2">
    <source>
        <dbReference type="ARBA" id="ARBA00008861"/>
    </source>
</evidence>
<dbReference type="InterPro" id="IPR009288">
    <property type="entry name" value="AIG2-like_dom"/>
</dbReference>
<dbReference type="InterPro" id="IPR036568">
    <property type="entry name" value="GGCT-like_sf"/>
</dbReference>
<reference evidence="6" key="1">
    <citation type="submission" date="2025-08" db="UniProtKB">
        <authorList>
            <consortium name="Ensembl"/>
        </authorList>
    </citation>
    <scope>IDENTIFICATION</scope>
</reference>
<dbReference type="GO" id="GO:0042219">
    <property type="term" value="P:modified amino acid catabolic process"/>
    <property type="evidence" value="ECO:0007669"/>
    <property type="project" value="UniProtKB-UniRule"/>
</dbReference>
<dbReference type="Gene3D" id="3.10.490.10">
    <property type="entry name" value="Gamma-glutamyl cyclotransferase-like"/>
    <property type="match status" value="1"/>
</dbReference>
<evidence type="ECO:0000259" key="5">
    <source>
        <dbReference type="Pfam" id="PF06094"/>
    </source>
</evidence>
<evidence type="ECO:0000256" key="4">
    <source>
        <dbReference type="RuleBase" id="RU367036"/>
    </source>
</evidence>
<dbReference type="EC" id="4.3.2.8" evidence="4"/>
<dbReference type="PANTHER" id="PTHR12510">
    <property type="entry name" value="TROPONIN C-AKIN-1 PROTEIN"/>
    <property type="match status" value="1"/>
</dbReference>
<name>A0A8C2HNS3_CYPCA</name>
<evidence type="ECO:0000313" key="6">
    <source>
        <dbReference type="Ensembl" id="ENSCCRP00020058894.1"/>
    </source>
</evidence>
<accession>A0A8C2HNS3</accession>
<feature type="domain" description="Gamma-glutamylcyclotransferase AIG2-like" evidence="5">
    <location>
        <begin position="25"/>
        <end position="95"/>
    </location>
</feature>
<comment type="function">
    <text evidence="4">Catalyzes the formation of 5-oxo-L-proline from L-gamma-glutamyl-L-epsilon-lysine.</text>
</comment>
<dbReference type="AlphaFoldDB" id="A0A8C2HNS3"/>
<proteinExistence type="inferred from homology"/>
<dbReference type="Pfam" id="PF06094">
    <property type="entry name" value="GGACT"/>
    <property type="match status" value="1"/>
</dbReference>